<dbReference type="Proteomes" id="UP000268059">
    <property type="component" value="Chromosome"/>
</dbReference>
<dbReference type="Gene3D" id="2.40.10.170">
    <property type="match status" value="1"/>
</dbReference>
<sequence length="160" mass="18778">MLEPGSYIVYKQQVCKVKGIIEKYYHDKDYYYLVPLTNEKLKIMLPVDQVGQTRALMSKDQAYDLVDHIGSIAPLEIHARNMKESYQALFESDDPENLVKIIKTTYMRTQDRIALNKKVTASDETYFEKAENYLFSELSVVLDMDFEEVRDLFRKKATKK</sequence>
<dbReference type="Pfam" id="PF02559">
    <property type="entry name" value="CarD_TRCF_RID"/>
    <property type="match status" value="1"/>
</dbReference>
<name>A0A3G9J6X5_9FIRM</name>
<dbReference type="InParanoid" id="A0A3G9J6X5"/>
<dbReference type="InterPro" id="IPR003711">
    <property type="entry name" value="CarD-like/TRCF_RID"/>
</dbReference>
<feature type="domain" description="CarD-like/TRCF RNAP-interacting" evidence="1">
    <location>
        <begin position="2"/>
        <end position="52"/>
    </location>
</feature>
<dbReference type="RefSeq" id="WP_125119312.1">
    <property type="nucleotide sequence ID" value="NZ_AP019309.1"/>
</dbReference>
<dbReference type="EMBL" id="AP019309">
    <property type="protein sequence ID" value="BBH26446.1"/>
    <property type="molecule type" value="Genomic_DNA"/>
</dbReference>
<accession>A0A3G9J6X5</accession>
<evidence type="ECO:0000259" key="1">
    <source>
        <dbReference type="Pfam" id="PF02559"/>
    </source>
</evidence>
<reference evidence="2 3" key="1">
    <citation type="submission" date="2018-11" db="EMBL/GenBank/DDBJ databases">
        <title>Novel Erysipelotrichaceae bacterium isolated from small intestine of a swine.</title>
        <authorList>
            <person name="Kim J.S."/>
            <person name="Choe H."/>
            <person name="Lee Y.R."/>
            <person name="Kim K.M."/>
            <person name="Park D.S."/>
        </authorList>
    </citation>
    <scope>NUCLEOTIDE SEQUENCE [LARGE SCALE GENOMIC DNA]</scope>
    <source>
        <strain evidence="2 3">SG0102</strain>
    </source>
</reference>
<protein>
    <recommendedName>
        <fullName evidence="1">CarD-like/TRCF RNAP-interacting domain-containing protein</fullName>
    </recommendedName>
</protein>
<dbReference type="InterPro" id="IPR042215">
    <property type="entry name" value="CarD-like_C"/>
</dbReference>
<dbReference type="OrthoDB" id="9786074at2"/>
<dbReference type="AlphaFoldDB" id="A0A3G9J6X5"/>
<evidence type="ECO:0000313" key="3">
    <source>
        <dbReference type="Proteomes" id="UP000268059"/>
    </source>
</evidence>
<keyword evidence="3" id="KW-1185">Reference proteome</keyword>
<proteinExistence type="predicted"/>
<dbReference type="KEGG" id="ebm:SG0102_13800"/>
<evidence type="ECO:0000313" key="2">
    <source>
        <dbReference type="EMBL" id="BBH26446.1"/>
    </source>
</evidence>
<organism evidence="2 3">
    <name type="scientific">Intestinibaculum porci</name>
    <dbReference type="NCBI Taxonomy" id="2487118"/>
    <lineage>
        <taxon>Bacteria</taxon>
        <taxon>Bacillati</taxon>
        <taxon>Bacillota</taxon>
        <taxon>Erysipelotrichia</taxon>
        <taxon>Erysipelotrichales</taxon>
        <taxon>Erysipelotrichaceae</taxon>
        <taxon>Intestinibaculum</taxon>
    </lineage>
</organism>
<dbReference type="Gene3D" id="1.20.58.1290">
    <property type="entry name" value="CarD-like, C-terminal domain"/>
    <property type="match status" value="1"/>
</dbReference>
<gene>
    <name evidence="2" type="ORF">SG0102_13800</name>
</gene>